<dbReference type="Proteomes" id="UP000324517">
    <property type="component" value="Unassembled WGS sequence"/>
</dbReference>
<name>A0A5D4TB84_9BACI</name>
<feature type="transmembrane region" description="Helical" evidence="1">
    <location>
        <begin position="14"/>
        <end position="32"/>
    </location>
</feature>
<gene>
    <name evidence="2" type="ORF">FZC75_07955</name>
</gene>
<organism evidence="2 3">
    <name type="scientific">Sutcliffiella horikoshii</name>
    <dbReference type="NCBI Taxonomy" id="79883"/>
    <lineage>
        <taxon>Bacteria</taxon>
        <taxon>Bacillati</taxon>
        <taxon>Bacillota</taxon>
        <taxon>Bacilli</taxon>
        <taxon>Bacillales</taxon>
        <taxon>Bacillaceae</taxon>
        <taxon>Sutcliffiella</taxon>
    </lineage>
</organism>
<dbReference type="OrthoDB" id="1934177at2"/>
<comment type="caution">
    <text evidence="2">The sequence shown here is derived from an EMBL/GenBank/DDBJ whole genome shotgun (WGS) entry which is preliminary data.</text>
</comment>
<proteinExistence type="predicted"/>
<keyword evidence="1" id="KW-0472">Membrane</keyword>
<dbReference type="RefSeq" id="WP_148978931.1">
    <property type="nucleotide sequence ID" value="NZ_JBNILI010000002.1"/>
</dbReference>
<protein>
    <submittedName>
        <fullName evidence="2">Uncharacterized protein</fullName>
    </submittedName>
</protein>
<dbReference type="AlphaFoldDB" id="A0A5D4TB84"/>
<feature type="transmembrane region" description="Helical" evidence="1">
    <location>
        <begin position="86"/>
        <end position="106"/>
    </location>
</feature>
<feature type="transmembrane region" description="Helical" evidence="1">
    <location>
        <begin position="62"/>
        <end position="80"/>
    </location>
</feature>
<accession>A0A5D4TB84</accession>
<dbReference type="EMBL" id="VTET01000003">
    <property type="protein sequence ID" value="TYS72990.1"/>
    <property type="molecule type" value="Genomic_DNA"/>
</dbReference>
<evidence type="ECO:0000313" key="3">
    <source>
        <dbReference type="Proteomes" id="UP000324517"/>
    </source>
</evidence>
<reference evidence="2 3" key="1">
    <citation type="submission" date="2019-08" db="EMBL/GenBank/DDBJ databases">
        <title>Bacillus genomes from the desert of Cuatro Cienegas, Coahuila.</title>
        <authorList>
            <person name="Olmedo-Alvarez G."/>
        </authorList>
    </citation>
    <scope>NUCLEOTIDE SEQUENCE [LARGE SCALE GENOMIC DNA]</scope>
    <source>
        <strain evidence="2 3">CH98b_3T</strain>
    </source>
</reference>
<evidence type="ECO:0000313" key="2">
    <source>
        <dbReference type="EMBL" id="TYS72990.1"/>
    </source>
</evidence>
<keyword evidence="1" id="KW-0812">Transmembrane</keyword>
<evidence type="ECO:0000256" key="1">
    <source>
        <dbReference type="SAM" id="Phobius"/>
    </source>
</evidence>
<keyword evidence="1" id="KW-1133">Transmembrane helix</keyword>
<sequence length="118" mass="13846">MDNELITNLSMESLMINIVIGIVVVLIVSFILKRVYRKKKKVDKGFVLSYYKLSYRRKLIRNLWQLPPSLIVLIAIIIIFDISNTASVLLLSLFILAGFTHCLLLYRKWKQEERNTEM</sequence>